<dbReference type="PANTHER" id="PTHR34047">
    <property type="entry name" value="NUCLEAR INTRON MATURASE 1, MITOCHONDRIAL-RELATED"/>
    <property type="match status" value="1"/>
</dbReference>
<evidence type="ECO:0000256" key="9">
    <source>
        <dbReference type="ARBA" id="ARBA00048173"/>
    </source>
</evidence>
<sequence length="312" mass="35102">MSLRDQLLRALPFNATELDLLIWSAPLRYKTYYIKKRQPGLFREVSQPTPEVKLLQRWLVANVLSNFPVHTSAKAYKRGTGLIENVQPHVQHRFLLKVDFENFFPSIKADHFIRFASDAGIDDLDSNLMKQVLFKRTKGTGSLALAIGAPSSPHLSNLMLHSLDCALALTASRENIAYTRYADDLSFSTSTPGVLSEFEKKLPLIIRENCDIPLKLNAEKTIHASKKSGRRITGLTITPQGTISVGLEQKKLLRSQIHRFSKNELNAESIQSLTGYIAYLASIEPAHLVRLARYYGIDVMRALYPPISDLLV</sequence>
<name>A0A6N9HLW9_9BURK</name>
<dbReference type="RefSeq" id="WP_161027208.1">
    <property type="nucleotide sequence ID" value="NZ_WWCJ01000015.1"/>
</dbReference>
<dbReference type="GO" id="GO:0003723">
    <property type="term" value="F:RNA binding"/>
    <property type="evidence" value="ECO:0007669"/>
    <property type="project" value="InterPro"/>
</dbReference>
<dbReference type="GO" id="GO:0051607">
    <property type="term" value="P:defense response to virus"/>
    <property type="evidence" value="ECO:0007669"/>
    <property type="project" value="UniProtKB-KW"/>
</dbReference>
<evidence type="ECO:0000256" key="7">
    <source>
        <dbReference type="ARBA" id="ARBA00023118"/>
    </source>
</evidence>
<dbReference type="GO" id="GO:0046872">
    <property type="term" value="F:metal ion binding"/>
    <property type="evidence" value="ECO:0007669"/>
    <property type="project" value="UniProtKB-KW"/>
</dbReference>
<dbReference type="InterPro" id="IPR043502">
    <property type="entry name" value="DNA/RNA_pol_sf"/>
</dbReference>
<dbReference type="NCBIfam" id="NF038233">
    <property type="entry name" value="retron_St85_RT"/>
    <property type="match status" value="1"/>
</dbReference>
<reference evidence="11 12" key="1">
    <citation type="submission" date="2019-12" db="EMBL/GenBank/DDBJ databases">
        <title>Novel species isolated from a subtropical stream in China.</title>
        <authorList>
            <person name="Lu H."/>
        </authorList>
    </citation>
    <scope>NUCLEOTIDE SEQUENCE [LARGE SCALE GENOMIC DNA]</scope>
    <source>
        <strain evidence="11 12">DS3</strain>
    </source>
</reference>
<evidence type="ECO:0000256" key="5">
    <source>
        <dbReference type="ARBA" id="ARBA00022842"/>
    </source>
</evidence>
<dbReference type="GO" id="GO:0003964">
    <property type="term" value="F:RNA-directed DNA polymerase activity"/>
    <property type="evidence" value="ECO:0007669"/>
    <property type="project" value="UniProtKB-KW"/>
</dbReference>
<evidence type="ECO:0000313" key="12">
    <source>
        <dbReference type="Proteomes" id="UP000448575"/>
    </source>
</evidence>
<dbReference type="EC" id="2.7.7.49" evidence="1"/>
<evidence type="ECO:0000256" key="8">
    <source>
        <dbReference type="ARBA" id="ARBA00034120"/>
    </source>
</evidence>
<dbReference type="EMBL" id="WWCJ01000015">
    <property type="protein sequence ID" value="MYN04247.1"/>
    <property type="molecule type" value="Genomic_DNA"/>
</dbReference>
<keyword evidence="3" id="KW-0548">Nucleotidyltransferase</keyword>
<gene>
    <name evidence="11" type="ORF">GTP41_19325</name>
</gene>
<evidence type="ECO:0000256" key="2">
    <source>
        <dbReference type="ARBA" id="ARBA00022679"/>
    </source>
</evidence>
<accession>A0A6N9HLW9</accession>
<dbReference type="PANTHER" id="PTHR34047:SF7">
    <property type="entry name" value="RNA-DIRECTED DNA POLYMERASE"/>
    <property type="match status" value="1"/>
</dbReference>
<keyword evidence="2" id="KW-0808">Transferase</keyword>
<evidence type="ECO:0000259" key="10">
    <source>
        <dbReference type="PROSITE" id="PS50878"/>
    </source>
</evidence>
<keyword evidence="4" id="KW-0479">Metal-binding</keyword>
<comment type="similarity">
    <text evidence="8">Belongs to the bacterial reverse transcriptase family.</text>
</comment>
<dbReference type="AlphaFoldDB" id="A0A6N9HLW9"/>
<feature type="domain" description="Reverse transcriptase" evidence="10">
    <location>
        <begin position="15"/>
        <end position="237"/>
    </location>
</feature>
<keyword evidence="5" id="KW-0460">Magnesium</keyword>
<dbReference type="PRINTS" id="PR00866">
    <property type="entry name" value="RNADNAPOLMS"/>
</dbReference>
<keyword evidence="7" id="KW-0051">Antiviral defense</keyword>
<keyword evidence="6 11" id="KW-0695">RNA-directed DNA polymerase</keyword>
<comment type="caution">
    <text evidence="11">The sequence shown here is derived from an EMBL/GenBank/DDBJ whole genome shotgun (WGS) entry which is preliminary data.</text>
</comment>
<dbReference type="SUPFAM" id="SSF56672">
    <property type="entry name" value="DNA/RNA polymerases"/>
    <property type="match status" value="1"/>
</dbReference>
<organism evidence="11 12">
    <name type="scientific">Pseudoduganella guangdongensis</name>
    <dbReference type="NCBI Taxonomy" id="2692179"/>
    <lineage>
        <taxon>Bacteria</taxon>
        <taxon>Pseudomonadati</taxon>
        <taxon>Pseudomonadota</taxon>
        <taxon>Betaproteobacteria</taxon>
        <taxon>Burkholderiales</taxon>
        <taxon>Oxalobacteraceae</taxon>
        <taxon>Telluria group</taxon>
        <taxon>Pseudoduganella</taxon>
    </lineage>
</organism>
<evidence type="ECO:0000256" key="3">
    <source>
        <dbReference type="ARBA" id="ARBA00022695"/>
    </source>
</evidence>
<evidence type="ECO:0000313" key="11">
    <source>
        <dbReference type="EMBL" id="MYN04247.1"/>
    </source>
</evidence>
<dbReference type="InterPro" id="IPR000477">
    <property type="entry name" value="RT_dom"/>
</dbReference>
<dbReference type="InterPro" id="IPR000123">
    <property type="entry name" value="Reverse_transcriptase_msDNA"/>
</dbReference>
<dbReference type="InterPro" id="IPR051083">
    <property type="entry name" value="GrpII_Intron_Splice-Mob/Def"/>
</dbReference>
<protein>
    <recommendedName>
        <fullName evidence="1">RNA-directed DNA polymerase</fullName>
        <ecNumber evidence="1">2.7.7.49</ecNumber>
    </recommendedName>
</protein>
<dbReference type="PROSITE" id="PS50878">
    <property type="entry name" value="RT_POL"/>
    <property type="match status" value="1"/>
</dbReference>
<proteinExistence type="inferred from homology"/>
<dbReference type="Proteomes" id="UP000448575">
    <property type="component" value="Unassembled WGS sequence"/>
</dbReference>
<dbReference type="Pfam" id="PF00078">
    <property type="entry name" value="RVT_1"/>
    <property type="match status" value="1"/>
</dbReference>
<evidence type="ECO:0000256" key="1">
    <source>
        <dbReference type="ARBA" id="ARBA00012493"/>
    </source>
</evidence>
<evidence type="ECO:0000256" key="4">
    <source>
        <dbReference type="ARBA" id="ARBA00022723"/>
    </source>
</evidence>
<comment type="catalytic activity">
    <reaction evidence="9">
        <text>DNA(n) + a 2'-deoxyribonucleoside 5'-triphosphate = DNA(n+1) + diphosphate</text>
        <dbReference type="Rhea" id="RHEA:22508"/>
        <dbReference type="Rhea" id="RHEA-COMP:17339"/>
        <dbReference type="Rhea" id="RHEA-COMP:17340"/>
        <dbReference type="ChEBI" id="CHEBI:33019"/>
        <dbReference type="ChEBI" id="CHEBI:61560"/>
        <dbReference type="ChEBI" id="CHEBI:173112"/>
        <dbReference type="EC" id="2.7.7.49"/>
    </reaction>
</comment>
<keyword evidence="12" id="KW-1185">Reference proteome</keyword>
<evidence type="ECO:0000256" key="6">
    <source>
        <dbReference type="ARBA" id="ARBA00022918"/>
    </source>
</evidence>
<dbReference type="CDD" id="cd03487">
    <property type="entry name" value="RT_Bac_retron_II"/>
    <property type="match status" value="1"/>
</dbReference>